<geneLocation type="plasmid" evidence="2">
    <name>pDeide3</name>
</geneLocation>
<dbReference type="RefSeq" id="WP_162485733.1">
    <property type="nucleotide sequence ID" value="NC_012528.1"/>
</dbReference>
<dbReference type="KEGG" id="ddr:Deide_3p00725"/>
<keyword evidence="1" id="KW-0614">Plasmid</keyword>
<proteinExistence type="predicted"/>
<accession>X5H5R5</accession>
<reference evidence="1 2" key="1">
    <citation type="journal article" date="2009" name="PLoS Genet.">
        <title>Alliance of proteomics and genomics to unravel the specificities of Sahara bacterium Deinococcus deserti.</title>
        <authorList>
            <person name="de Groot A."/>
            <person name="Dulermo R."/>
            <person name="Ortet P."/>
            <person name="Blanchard L."/>
            <person name="Guerin P."/>
            <person name="Fernandez B."/>
            <person name="Vacherie B."/>
            <person name="Dossat C."/>
            <person name="Jolivet E."/>
            <person name="Siguier P."/>
            <person name="Chandler M."/>
            <person name="Barakat M."/>
            <person name="Dedieu A."/>
            <person name="Barbe V."/>
            <person name="Heulin T."/>
            <person name="Sommer S."/>
            <person name="Achouak W."/>
            <person name="Armengaud J."/>
        </authorList>
    </citation>
    <scope>NUCLEOTIDE SEQUENCE [LARGE SCALE GENOMIC DNA]</scope>
    <source>
        <strain evidence="2">DSM 17065 / CIP 109153 / LMG 22923 / VCD115</strain>
        <plasmid evidence="2">pDeide3</plasmid>
    </source>
</reference>
<protein>
    <submittedName>
        <fullName evidence="1">Uncharacterized protein</fullName>
    </submittedName>
</protein>
<evidence type="ECO:0000313" key="2">
    <source>
        <dbReference type="Proteomes" id="UP000002208"/>
    </source>
</evidence>
<organism evidence="1 2">
    <name type="scientific">Deinococcus deserti (strain DSM 17065 / CIP 109153 / LMG 22923 / VCD115)</name>
    <dbReference type="NCBI Taxonomy" id="546414"/>
    <lineage>
        <taxon>Bacteria</taxon>
        <taxon>Thermotogati</taxon>
        <taxon>Deinococcota</taxon>
        <taxon>Deinococci</taxon>
        <taxon>Deinococcales</taxon>
        <taxon>Deinococcaceae</taxon>
        <taxon>Deinococcus</taxon>
    </lineage>
</organism>
<dbReference type="EMBL" id="CP001117">
    <property type="protein sequence ID" value="AHX26570.1"/>
    <property type="molecule type" value="Genomic_DNA"/>
</dbReference>
<gene>
    <name evidence="1" type="ordered locus">Deide_3p00725</name>
</gene>
<sequence>MLEPVHDSILEQLKTEVSQYPRMDGYYQLEPVVIGALRQGWKGQSDIFNALYESLGPHSALAAYQIAHPRIQPFSGEPPGDEDCEYTAEEALDALTYELKGGFEIGHLAEYVPSAKAAVLATHFFAVFHEPRAFWGLG</sequence>
<name>X5H5R5_DEIDV</name>
<dbReference type="AlphaFoldDB" id="X5H5R5"/>
<dbReference type="Proteomes" id="UP000002208">
    <property type="component" value="Plasmid 3"/>
</dbReference>
<evidence type="ECO:0000313" key="1">
    <source>
        <dbReference type="EMBL" id="AHX26570.1"/>
    </source>
</evidence>
<dbReference type="HOGENOM" id="CLU_1851858_0_0_0"/>
<keyword evidence="2" id="KW-1185">Reference proteome</keyword>